<dbReference type="InterPro" id="IPR043519">
    <property type="entry name" value="NT_sf"/>
</dbReference>
<dbReference type="InterPro" id="IPR018944">
    <property type="entry name" value="DNA_pol_lambd_fingers_domain"/>
</dbReference>
<feature type="domain" description="Helix-hairpin-helix DNA-binding motif class 1" evidence="20">
    <location>
        <begin position="78"/>
        <end position="97"/>
    </location>
</feature>
<comment type="function">
    <text evidence="18">DNA polymerase that functions in several pathways of DNA repair. Involved in base excision repair (BER) responsible for repair of lesions that give rise to abasic (AP) sites in DNA. Also contributes to DNA double-strand break repair by non-homologous end joining and homologous recombination. Has both template-dependent and template-independent (terminal transferase) DNA polymerase activities. Has also a 5'-deoxyribose-5-phosphate lyase (dRP lyase) activity.</text>
</comment>
<evidence type="ECO:0000313" key="23">
    <source>
        <dbReference type="Proteomes" id="UP000297245"/>
    </source>
</evidence>
<dbReference type="OrthoDB" id="205514at2759"/>
<dbReference type="InterPro" id="IPR003583">
    <property type="entry name" value="Hlx-hairpin-Hlx_DNA-bd_motif"/>
</dbReference>
<dbReference type="GO" id="GO:0003677">
    <property type="term" value="F:DNA binding"/>
    <property type="evidence" value="ECO:0007669"/>
    <property type="project" value="UniProtKB-UniRule"/>
</dbReference>
<keyword evidence="4" id="KW-0237">DNA synthesis</keyword>
<dbReference type="Pfam" id="PF14791">
    <property type="entry name" value="DNA_pol_B_thumb"/>
    <property type="match status" value="1"/>
</dbReference>
<keyword evidence="6 18" id="KW-0548">Nucleotidyltransferase</keyword>
<dbReference type="SUPFAM" id="SSF47802">
    <property type="entry name" value="DNA polymerase beta, N-terminal domain-like"/>
    <property type="match status" value="1"/>
</dbReference>
<evidence type="ECO:0000256" key="14">
    <source>
        <dbReference type="ARBA" id="ARBA00044632"/>
    </source>
</evidence>
<evidence type="ECO:0000256" key="5">
    <source>
        <dbReference type="ARBA" id="ARBA00022679"/>
    </source>
</evidence>
<keyword evidence="8 18" id="KW-0227">DNA damage</keyword>
<keyword evidence="13" id="KW-0456">Lyase</keyword>
<dbReference type="GO" id="GO:0006303">
    <property type="term" value="P:double-strand break repair via nonhomologous end joining"/>
    <property type="evidence" value="ECO:0007669"/>
    <property type="project" value="TreeGrafter"/>
</dbReference>
<keyword evidence="23" id="KW-1185">Reference proteome</keyword>
<evidence type="ECO:0000256" key="18">
    <source>
        <dbReference type="RuleBase" id="RU366014"/>
    </source>
</evidence>
<comment type="subcellular location">
    <subcellularLocation>
        <location evidence="2">Cytoplasm</location>
    </subcellularLocation>
    <subcellularLocation>
        <location evidence="18">Nucleus</location>
    </subcellularLocation>
</comment>
<dbReference type="InterPro" id="IPR002054">
    <property type="entry name" value="DNA-dir_DNA_pol_X"/>
</dbReference>
<evidence type="ECO:0000256" key="8">
    <source>
        <dbReference type="ARBA" id="ARBA00022763"/>
    </source>
</evidence>
<evidence type="ECO:0000256" key="4">
    <source>
        <dbReference type="ARBA" id="ARBA00022634"/>
    </source>
</evidence>
<feature type="compositionally biased region" description="Low complexity" evidence="19">
    <location>
        <begin position="361"/>
        <end position="371"/>
    </location>
</feature>
<dbReference type="Gene3D" id="1.10.150.20">
    <property type="entry name" value="5' to 3' exonuclease, C-terminal subdomain"/>
    <property type="match status" value="1"/>
</dbReference>
<comment type="catalytic activity">
    <reaction evidence="15">
        <text>a 5'-end 2'-deoxyribose-2'-deoxyribonucleotide-DNA = (2E,4S)-4-hydroxypenten-2-al-5-phosphate + a 5'-end 5'-phospho-2'-deoxyribonucleoside-DNA + H(+)</text>
        <dbReference type="Rhea" id="RHEA:76255"/>
        <dbReference type="Rhea" id="RHEA-COMP:13180"/>
        <dbReference type="Rhea" id="RHEA-COMP:18657"/>
        <dbReference type="ChEBI" id="CHEBI:15378"/>
        <dbReference type="ChEBI" id="CHEBI:136412"/>
        <dbReference type="ChEBI" id="CHEBI:195194"/>
        <dbReference type="ChEBI" id="CHEBI:195195"/>
    </reaction>
</comment>
<dbReference type="SMART" id="SM00278">
    <property type="entry name" value="HhH1"/>
    <property type="match status" value="2"/>
</dbReference>
<reference evidence="22 23" key="1">
    <citation type="journal article" date="2019" name="Nat. Ecol. Evol.">
        <title>Megaphylogeny resolves global patterns of mushroom evolution.</title>
        <authorList>
            <person name="Varga T."/>
            <person name="Krizsan K."/>
            <person name="Foldi C."/>
            <person name="Dima B."/>
            <person name="Sanchez-Garcia M."/>
            <person name="Sanchez-Ramirez S."/>
            <person name="Szollosi G.J."/>
            <person name="Szarkandi J.G."/>
            <person name="Papp V."/>
            <person name="Albert L."/>
            <person name="Andreopoulos W."/>
            <person name="Angelini C."/>
            <person name="Antonin V."/>
            <person name="Barry K.W."/>
            <person name="Bougher N.L."/>
            <person name="Buchanan P."/>
            <person name="Buyck B."/>
            <person name="Bense V."/>
            <person name="Catcheside P."/>
            <person name="Chovatia M."/>
            <person name="Cooper J."/>
            <person name="Damon W."/>
            <person name="Desjardin D."/>
            <person name="Finy P."/>
            <person name="Geml J."/>
            <person name="Haridas S."/>
            <person name="Hughes K."/>
            <person name="Justo A."/>
            <person name="Karasinski D."/>
            <person name="Kautmanova I."/>
            <person name="Kiss B."/>
            <person name="Kocsube S."/>
            <person name="Kotiranta H."/>
            <person name="LaButti K.M."/>
            <person name="Lechner B.E."/>
            <person name="Liimatainen K."/>
            <person name="Lipzen A."/>
            <person name="Lukacs Z."/>
            <person name="Mihaltcheva S."/>
            <person name="Morgado L.N."/>
            <person name="Niskanen T."/>
            <person name="Noordeloos M.E."/>
            <person name="Ohm R.A."/>
            <person name="Ortiz-Santana B."/>
            <person name="Ovrebo C."/>
            <person name="Racz N."/>
            <person name="Riley R."/>
            <person name="Savchenko A."/>
            <person name="Shiryaev A."/>
            <person name="Soop K."/>
            <person name="Spirin V."/>
            <person name="Szebenyi C."/>
            <person name="Tomsovsky M."/>
            <person name="Tulloss R.E."/>
            <person name="Uehling J."/>
            <person name="Grigoriev I.V."/>
            <person name="Vagvolgyi C."/>
            <person name="Papp T."/>
            <person name="Martin F.M."/>
            <person name="Miettinen O."/>
            <person name="Hibbett D.S."/>
            <person name="Nagy L.G."/>
        </authorList>
    </citation>
    <scope>NUCLEOTIDE SEQUENCE [LARGE SCALE GENOMIC DNA]</scope>
    <source>
        <strain evidence="22 23">CBS 962.96</strain>
    </source>
</reference>
<dbReference type="Gene3D" id="3.30.210.10">
    <property type="entry name" value="DNA polymerase, thumb domain"/>
    <property type="match status" value="1"/>
</dbReference>
<feature type="domain" description="DNA-directed DNA polymerase X" evidence="21">
    <location>
        <begin position="1"/>
        <end position="399"/>
    </location>
</feature>
<evidence type="ECO:0000259" key="20">
    <source>
        <dbReference type="SMART" id="SM00278"/>
    </source>
</evidence>
<evidence type="ECO:0000256" key="1">
    <source>
        <dbReference type="ARBA" id="ARBA00001946"/>
    </source>
</evidence>
<dbReference type="InterPro" id="IPR037160">
    <property type="entry name" value="DNA_Pol_thumb_sf"/>
</dbReference>
<dbReference type="Gene3D" id="3.30.460.10">
    <property type="entry name" value="Beta Polymerase, domain 2"/>
    <property type="match status" value="1"/>
</dbReference>
<dbReference type="GO" id="GO:0140078">
    <property type="term" value="F:class I DNA-(apurinic or apyrimidinic site) endonuclease activity"/>
    <property type="evidence" value="ECO:0007669"/>
    <property type="project" value="UniProtKB-EC"/>
</dbReference>
<keyword evidence="10 18" id="KW-0239">DNA-directed DNA polymerase</keyword>
<dbReference type="InterPro" id="IPR022312">
    <property type="entry name" value="DNA_pol_X"/>
</dbReference>
<evidence type="ECO:0000256" key="7">
    <source>
        <dbReference type="ARBA" id="ARBA00022705"/>
    </source>
</evidence>
<keyword evidence="12 18" id="KW-0234">DNA repair</keyword>
<dbReference type="Proteomes" id="UP000297245">
    <property type="component" value="Unassembled WGS sequence"/>
</dbReference>
<dbReference type="PRINTS" id="PR00870">
    <property type="entry name" value="DNAPOLXBETA"/>
</dbReference>
<evidence type="ECO:0000313" key="22">
    <source>
        <dbReference type="EMBL" id="THV03000.1"/>
    </source>
</evidence>
<keyword evidence="7" id="KW-0235">DNA replication</keyword>
<keyword evidence="9" id="KW-0832">Ubl conjugation</keyword>
<dbReference type="PRINTS" id="PR00869">
    <property type="entry name" value="DNAPOLX"/>
</dbReference>
<protein>
    <recommendedName>
        <fullName evidence="18">DNA polymerase</fullName>
        <ecNumber evidence="18">2.7.7.7</ecNumber>
    </recommendedName>
</protein>
<evidence type="ECO:0000256" key="10">
    <source>
        <dbReference type="ARBA" id="ARBA00022932"/>
    </source>
</evidence>
<evidence type="ECO:0000256" key="12">
    <source>
        <dbReference type="ARBA" id="ARBA00023204"/>
    </source>
</evidence>
<feature type="region of interest" description="Disordered" evidence="19">
    <location>
        <begin position="335"/>
        <end position="371"/>
    </location>
</feature>
<evidence type="ECO:0000256" key="17">
    <source>
        <dbReference type="ARBA" id="ARBA00049244"/>
    </source>
</evidence>
<accession>A0A4S8MJM6</accession>
<dbReference type="SUPFAM" id="SSF81301">
    <property type="entry name" value="Nucleotidyltransferase"/>
    <property type="match status" value="1"/>
</dbReference>
<dbReference type="AlphaFoldDB" id="A0A4S8MJM6"/>
<dbReference type="InterPro" id="IPR029398">
    <property type="entry name" value="PolB_thumb"/>
</dbReference>
<evidence type="ECO:0000259" key="21">
    <source>
        <dbReference type="SMART" id="SM00483"/>
    </source>
</evidence>
<proteinExistence type="inferred from homology"/>
<gene>
    <name evidence="22" type="ORF">K435DRAFT_716162</name>
</gene>
<dbReference type="PANTHER" id="PTHR11276:SF28">
    <property type="entry name" value="DNA POLYMERASE LAMBDA"/>
    <property type="match status" value="1"/>
</dbReference>
<dbReference type="GO" id="GO:0051575">
    <property type="term" value="F:5'-deoxyribose-5-phosphate lyase activity"/>
    <property type="evidence" value="ECO:0007669"/>
    <property type="project" value="RHEA"/>
</dbReference>
<comment type="function">
    <text evidence="16">Repair polymerase that plays a key role in base-excision repair. During this process, the damaged base is excised by specific DNA glycosylases, the DNA backbone is nicked at the abasic site by an apurinic/apyrimidic (AP) endonuclease, and POLB removes 5'-deoxyribose-phosphate from the preincised AP site acting as a 5'-deoxyribose-phosphate lyase (5'-dRP lyase); through its DNA polymerase activity, it adds one nucleotide to the 3' end of the arising single-nucleotide gap. Conducts 'gap-filling' DNA synthesis in a stepwise distributive fashion rather than in a processive fashion as for other DNA polymerases. It is also able to cleave sugar-phosphate bonds 3' to an intact AP site, acting as an AP lyase.</text>
</comment>
<dbReference type="PANTHER" id="PTHR11276">
    <property type="entry name" value="DNA POLYMERASE TYPE-X FAMILY MEMBER"/>
    <property type="match status" value="1"/>
</dbReference>
<evidence type="ECO:0000256" key="9">
    <source>
        <dbReference type="ARBA" id="ARBA00022843"/>
    </source>
</evidence>
<organism evidence="22 23">
    <name type="scientific">Dendrothele bispora (strain CBS 962.96)</name>
    <dbReference type="NCBI Taxonomy" id="1314807"/>
    <lineage>
        <taxon>Eukaryota</taxon>
        <taxon>Fungi</taxon>
        <taxon>Dikarya</taxon>
        <taxon>Basidiomycota</taxon>
        <taxon>Agaricomycotina</taxon>
        <taxon>Agaricomycetes</taxon>
        <taxon>Agaricomycetidae</taxon>
        <taxon>Agaricales</taxon>
        <taxon>Agaricales incertae sedis</taxon>
        <taxon>Dendrothele</taxon>
    </lineage>
</organism>
<dbReference type="InterPro" id="IPR002008">
    <property type="entry name" value="DNA_pol_X_beta-like"/>
</dbReference>
<dbReference type="GO" id="GO:0005634">
    <property type="term" value="C:nucleus"/>
    <property type="evidence" value="ECO:0007669"/>
    <property type="project" value="UniProtKB-SubCell"/>
</dbReference>
<dbReference type="InterPro" id="IPR010996">
    <property type="entry name" value="HHH_MUS81"/>
</dbReference>
<keyword evidence="5 18" id="KW-0808">Transferase</keyword>
<comment type="cofactor">
    <cofactor evidence="1">
        <name>Mg(2+)</name>
        <dbReference type="ChEBI" id="CHEBI:18420"/>
    </cofactor>
</comment>
<evidence type="ECO:0000256" key="3">
    <source>
        <dbReference type="ARBA" id="ARBA00022481"/>
    </source>
</evidence>
<dbReference type="SMART" id="SM00483">
    <property type="entry name" value="POLXc"/>
    <property type="match status" value="1"/>
</dbReference>
<feature type="compositionally biased region" description="Low complexity" evidence="19">
    <location>
        <begin position="335"/>
        <end position="352"/>
    </location>
</feature>
<dbReference type="Pfam" id="PF10391">
    <property type="entry name" value="DNA_pol_lambd_f"/>
    <property type="match status" value="1"/>
</dbReference>
<dbReference type="Pfam" id="PF14716">
    <property type="entry name" value="HHH_8"/>
    <property type="match status" value="1"/>
</dbReference>
<dbReference type="GO" id="GO:0005737">
    <property type="term" value="C:cytoplasm"/>
    <property type="evidence" value="ECO:0007669"/>
    <property type="project" value="UniProtKB-SubCell"/>
</dbReference>
<dbReference type="GO" id="GO:0046872">
    <property type="term" value="F:metal ion binding"/>
    <property type="evidence" value="ECO:0007669"/>
    <property type="project" value="UniProtKB-UniRule"/>
</dbReference>
<evidence type="ECO:0000256" key="11">
    <source>
        <dbReference type="ARBA" id="ARBA00023053"/>
    </source>
</evidence>
<dbReference type="Gene3D" id="1.10.150.110">
    <property type="entry name" value="DNA polymerase beta, N-terminal domain-like"/>
    <property type="match status" value="1"/>
</dbReference>
<evidence type="ECO:0000256" key="19">
    <source>
        <dbReference type="SAM" id="MobiDB-lite"/>
    </source>
</evidence>
<dbReference type="EMBL" id="ML179071">
    <property type="protein sequence ID" value="THV03000.1"/>
    <property type="molecule type" value="Genomic_DNA"/>
</dbReference>
<dbReference type="InterPro" id="IPR028207">
    <property type="entry name" value="DNA_pol_B_palm_palm"/>
</dbReference>
<comment type="catalytic activity">
    <reaction evidence="17 18">
        <text>DNA(n) + a 2'-deoxyribonucleoside 5'-triphosphate = DNA(n+1) + diphosphate</text>
        <dbReference type="Rhea" id="RHEA:22508"/>
        <dbReference type="Rhea" id="RHEA-COMP:17339"/>
        <dbReference type="Rhea" id="RHEA-COMP:17340"/>
        <dbReference type="ChEBI" id="CHEBI:33019"/>
        <dbReference type="ChEBI" id="CHEBI:61560"/>
        <dbReference type="ChEBI" id="CHEBI:173112"/>
        <dbReference type="EC" id="2.7.7.7"/>
    </reaction>
</comment>
<evidence type="ECO:0000256" key="2">
    <source>
        <dbReference type="ARBA" id="ARBA00004496"/>
    </source>
</evidence>
<comment type="similarity">
    <text evidence="18">Belongs to the DNA polymerase type-X family.</text>
</comment>
<name>A0A4S8MJM6_DENBC</name>
<sequence length="427" mass="47703">MLKRTQDQLASSGDGRYKLRSVRAAINAIEQTTTKITNKADAEAIAGVGSGTAQEIADFLATYRPNVEEQRAHKNAMAVLQQVPGIGISKAEKLVSEGCYTIPHLRRPEYTELLTPVQKTNLKYFEHLRQPVQRAESELVANFIRSSLSSEYEVILTGSYRRGFPISSSIPLMLLHPSYVHVPYPNVSSPFSDAAKERSARRGRVQVSFREKFTKMAAKSQSLLMTQIIPYLEERGLLADTISVGTKKWIGMIRVPDYEGSSGNAIMEKRQRKENIKKMRGEYRKLEINLVPQKSRAAALLALTGDIEFNRDMRLRANKLGMHLDEFGLWRWNSSTPENHSSTSSSAESASTEPPPPEFDPSSVSSNSSSLLPTLVPTLTEESVFEELGLPYVPPDKRNFSYLVSVGKKNTDRPQRMDRIVRAAGGR</sequence>
<keyword evidence="11" id="KW-0915">Sodium</keyword>
<dbReference type="EC" id="2.7.7.7" evidence="18"/>
<evidence type="ECO:0000256" key="16">
    <source>
        <dbReference type="ARBA" id="ARBA00045548"/>
    </source>
</evidence>
<keyword evidence="3" id="KW-0488">Methylation</keyword>
<dbReference type="Pfam" id="PF14792">
    <property type="entry name" value="DNA_pol_B_palm"/>
    <property type="match status" value="1"/>
</dbReference>
<dbReference type="GO" id="GO:0003887">
    <property type="term" value="F:DNA-directed DNA polymerase activity"/>
    <property type="evidence" value="ECO:0007669"/>
    <property type="project" value="UniProtKB-UniRule"/>
</dbReference>
<dbReference type="SUPFAM" id="SSF81585">
    <property type="entry name" value="PsbU/PolX domain-like"/>
    <property type="match status" value="1"/>
</dbReference>
<feature type="domain" description="Helix-hairpin-helix DNA-binding motif class 1" evidence="20">
    <location>
        <begin position="40"/>
        <end position="59"/>
    </location>
</feature>
<evidence type="ECO:0000256" key="15">
    <source>
        <dbReference type="ARBA" id="ARBA00044678"/>
    </source>
</evidence>
<evidence type="ECO:0000256" key="13">
    <source>
        <dbReference type="ARBA" id="ARBA00023239"/>
    </source>
</evidence>
<keyword evidence="18" id="KW-0539">Nucleus</keyword>
<comment type="catalytic activity">
    <reaction evidence="14">
        <text>2'-deoxyribonucleotide-(2'-deoxyribose 5'-phosphate)-2'-deoxyribonucleotide-DNA = a 3'-end 2'-deoxyribonucleotide-(2,3-dehydro-2,3-deoxyribose 5'-phosphate)-DNA + a 5'-end 5'-phospho-2'-deoxyribonucleoside-DNA + H(+)</text>
        <dbReference type="Rhea" id="RHEA:66592"/>
        <dbReference type="Rhea" id="RHEA-COMP:13180"/>
        <dbReference type="Rhea" id="RHEA-COMP:16897"/>
        <dbReference type="Rhea" id="RHEA-COMP:17067"/>
        <dbReference type="ChEBI" id="CHEBI:15378"/>
        <dbReference type="ChEBI" id="CHEBI:136412"/>
        <dbReference type="ChEBI" id="CHEBI:157695"/>
        <dbReference type="ChEBI" id="CHEBI:167181"/>
        <dbReference type="EC" id="4.2.99.18"/>
    </reaction>
</comment>
<dbReference type="InterPro" id="IPR027421">
    <property type="entry name" value="DNA_pol_lamdba_lyase_dom_sf"/>
</dbReference>
<evidence type="ECO:0000256" key="6">
    <source>
        <dbReference type="ARBA" id="ARBA00022695"/>
    </source>
</evidence>